<evidence type="ECO:0000313" key="1">
    <source>
        <dbReference type="EMBL" id="QHU28500.1"/>
    </source>
</evidence>
<dbReference type="EMBL" id="MN740472">
    <property type="protein sequence ID" value="QHU28500.1"/>
    <property type="molecule type" value="Genomic_DNA"/>
</dbReference>
<protein>
    <submittedName>
        <fullName evidence="1">Uncharacterized protein</fullName>
    </submittedName>
</protein>
<name>A0A6C0LDT0_9ZZZZ</name>
<accession>A0A6C0LDT0</accession>
<reference evidence="1" key="1">
    <citation type="journal article" date="2020" name="Nature">
        <title>Giant virus diversity and host interactions through global metagenomics.</title>
        <authorList>
            <person name="Schulz F."/>
            <person name="Roux S."/>
            <person name="Paez-Espino D."/>
            <person name="Jungbluth S."/>
            <person name="Walsh D.A."/>
            <person name="Denef V.J."/>
            <person name="McMahon K.D."/>
            <person name="Konstantinidis K.T."/>
            <person name="Eloe-Fadrosh E.A."/>
            <person name="Kyrpides N.C."/>
            <person name="Woyke T."/>
        </authorList>
    </citation>
    <scope>NUCLEOTIDE SEQUENCE</scope>
    <source>
        <strain evidence="1">GVMAG-M-3300027770-73</strain>
    </source>
</reference>
<proteinExistence type="predicted"/>
<sequence length="97" mass="11458">MFIIKNGFKNFILKMYIMDNTKVEEKVVEEENKVVEEKPKVEEEKPKEVKLTEIPIVDENVALNVIVSFLNLGQRRGVFNIEESAKIWECIRKFQRS</sequence>
<dbReference type="AlphaFoldDB" id="A0A6C0LDT0"/>
<organism evidence="1">
    <name type="scientific">viral metagenome</name>
    <dbReference type="NCBI Taxonomy" id="1070528"/>
    <lineage>
        <taxon>unclassified sequences</taxon>
        <taxon>metagenomes</taxon>
        <taxon>organismal metagenomes</taxon>
    </lineage>
</organism>